<dbReference type="Proteomes" id="UP000569732">
    <property type="component" value="Unassembled WGS sequence"/>
</dbReference>
<protein>
    <submittedName>
        <fullName evidence="1">Uncharacterized protein</fullName>
    </submittedName>
</protein>
<gene>
    <name evidence="1" type="ORF">H0A36_22360</name>
</gene>
<proteinExistence type="predicted"/>
<accession>A0A853IFF1</accession>
<comment type="caution">
    <text evidence="1">The sequence shown here is derived from an EMBL/GenBank/DDBJ whole genome shotgun (WGS) entry which is preliminary data.</text>
</comment>
<dbReference type="EMBL" id="JACCKB010000050">
    <property type="protein sequence ID" value="NYZ68764.1"/>
    <property type="molecule type" value="Genomic_DNA"/>
</dbReference>
<dbReference type="AlphaFoldDB" id="A0A853IFF1"/>
<organism evidence="1 2">
    <name type="scientific">Spartinivicinus marinus</name>
    <dbReference type="NCBI Taxonomy" id="2994442"/>
    <lineage>
        <taxon>Bacteria</taxon>
        <taxon>Pseudomonadati</taxon>
        <taxon>Pseudomonadota</taxon>
        <taxon>Gammaproteobacteria</taxon>
        <taxon>Oceanospirillales</taxon>
        <taxon>Zooshikellaceae</taxon>
        <taxon>Spartinivicinus</taxon>
    </lineage>
</organism>
<reference evidence="1 2" key="1">
    <citation type="submission" date="2020-07" db="EMBL/GenBank/DDBJ databases">
        <title>Endozoicomonas sp. nov., isolated from sediment.</title>
        <authorList>
            <person name="Gu T."/>
        </authorList>
    </citation>
    <scope>NUCLEOTIDE SEQUENCE [LARGE SCALE GENOMIC DNA]</scope>
    <source>
        <strain evidence="1 2">SM1973</strain>
    </source>
</reference>
<sequence length="269" mass="31295">MIIDLFNYDKIEQKLLSELGHKKKAGQVIICSGESTHYYSMSLGNKSILPNQSHLHVLYILCPPIASKQYVNRLKCQLKNIADYTPDKVVVYQPMLYSFPHEYDACLIKNMVNNSFASSGQIFYIRPGVCFDSFIHPFLFILSNQIYYDAIENKRINFFMLDDLAEMLIFLGFECDQQYHQIHLTGPTNYDLEELSFLFNQCLNTPFLYKNVSIDNLKSFYSRLGYSYYYSNQFILLTMAAMNNHFAAVSDDYMYLLGRAPKNILSNFV</sequence>
<name>A0A853IFF1_9GAMM</name>
<evidence type="ECO:0000313" key="1">
    <source>
        <dbReference type="EMBL" id="NYZ68764.1"/>
    </source>
</evidence>
<dbReference type="Gene3D" id="3.40.50.720">
    <property type="entry name" value="NAD(P)-binding Rossmann-like Domain"/>
    <property type="match status" value="1"/>
</dbReference>
<evidence type="ECO:0000313" key="2">
    <source>
        <dbReference type="Proteomes" id="UP000569732"/>
    </source>
</evidence>
<keyword evidence="2" id="KW-1185">Reference proteome</keyword>
<dbReference type="Gene3D" id="3.90.25.10">
    <property type="entry name" value="UDP-galactose 4-epimerase, domain 1"/>
    <property type="match status" value="1"/>
</dbReference>
<dbReference type="RefSeq" id="WP_180570766.1">
    <property type="nucleotide sequence ID" value="NZ_JACCKB010000050.1"/>
</dbReference>